<evidence type="ECO:0000256" key="8">
    <source>
        <dbReference type="ARBA" id="ARBA00023002"/>
    </source>
</evidence>
<dbReference type="InterPro" id="IPR023173">
    <property type="entry name" value="NADPH_Cyt_P450_Rdtase_alpha"/>
</dbReference>
<gene>
    <name evidence="12" type="primary">NDOR1</name>
    <name evidence="9" type="synonym">TAH18</name>
    <name evidence="12" type="ORF">BGZ97_002311</name>
</gene>
<dbReference type="InterPro" id="IPR029039">
    <property type="entry name" value="Flavoprotein-like_sf"/>
</dbReference>
<name>A0A9P6QV18_9FUNG</name>
<dbReference type="InterPro" id="IPR001433">
    <property type="entry name" value="OxRdtase_FAD/NAD-bd"/>
</dbReference>
<dbReference type="InterPro" id="IPR028879">
    <property type="entry name" value="NDOR1"/>
</dbReference>
<dbReference type="SUPFAM" id="SSF52343">
    <property type="entry name" value="Ferredoxin reductase-like, C-terminal NADP-linked domain"/>
    <property type="match status" value="1"/>
</dbReference>
<dbReference type="InterPro" id="IPR001094">
    <property type="entry name" value="Flavdoxin-like"/>
</dbReference>
<dbReference type="FunFam" id="3.40.50.80:FF:000030">
    <property type="entry name" value="NADPH-dependent diflavin oxidoreductase 1"/>
    <property type="match status" value="1"/>
</dbReference>
<dbReference type="EMBL" id="JAAAIN010001501">
    <property type="protein sequence ID" value="KAG0302530.1"/>
    <property type="molecule type" value="Genomic_DNA"/>
</dbReference>
<dbReference type="Gene3D" id="2.40.30.10">
    <property type="entry name" value="Translation factors"/>
    <property type="match status" value="1"/>
</dbReference>
<comment type="similarity">
    <text evidence="9">In the C-terminal section; belongs to the flavoprotein pyridine nucleotide cytochrome reductase family.</text>
</comment>
<accession>A0A9P6QV18</accession>
<dbReference type="InterPro" id="IPR008254">
    <property type="entry name" value="Flavodoxin/NO_synth"/>
</dbReference>
<evidence type="ECO:0000259" key="10">
    <source>
        <dbReference type="PROSITE" id="PS50902"/>
    </source>
</evidence>
<evidence type="ECO:0000256" key="5">
    <source>
        <dbReference type="ARBA" id="ARBA00022643"/>
    </source>
</evidence>
<dbReference type="GO" id="GO:0016651">
    <property type="term" value="F:oxidoreductase activity, acting on NAD(P)H"/>
    <property type="evidence" value="ECO:0007669"/>
    <property type="project" value="UniProtKB-UniRule"/>
</dbReference>
<dbReference type="PROSITE" id="PS51384">
    <property type="entry name" value="FAD_FR"/>
    <property type="match status" value="1"/>
</dbReference>
<dbReference type="Gene3D" id="3.40.50.360">
    <property type="match status" value="1"/>
</dbReference>
<dbReference type="Gene3D" id="3.40.50.80">
    <property type="entry name" value="Nucleotide-binding domain of ferredoxin-NADP reductase (FNR) module"/>
    <property type="match status" value="1"/>
</dbReference>
<feature type="binding site" evidence="9">
    <location>
        <begin position="87"/>
        <end position="90"/>
    </location>
    <ligand>
        <name>FMN</name>
        <dbReference type="ChEBI" id="CHEBI:58210"/>
    </ligand>
</feature>
<comment type="cofactor">
    <cofactor evidence="2 9">
        <name>FAD</name>
        <dbReference type="ChEBI" id="CHEBI:57692"/>
    </cofactor>
</comment>
<dbReference type="OrthoDB" id="1856718at2759"/>
<comment type="similarity">
    <text evidence="9">In the N-terminal section; belongs to the flavodoxin family.</text>
</comment>
<dbReference type="GO" id="GO:0050661">
    <property type="term" value="F:NADP binding"/>
    <property type="evidence" value="ECO:0007669"/>
    <property type="project" value="UniProtKB-UniRule"/>
</dbReference>
<evidence type="ECO:0000256" key="6">
    <source>
        <dbReference type="ARBA" id="ARBA00022827"/>
    </source>
</evidence>
<dbReference type="GO" id="GO:0050660">
    <property type="term" value="F:flavin adenine dinucleotide binding"/>
    <property type="evidence" value="ECO:0007669"/>
    <property type="project" value="UniProtKB-UniRule"/>
</dbReference>
<feature type="binding site" evidence="9">
    <location>
        <begin position="125"/>
        <end position="134"/>
    </location>
    <ligand>
        <name>FMN</name>
        <dbReference type="ChEBI" id="CHEBI:58210"/>
    </ligand>
</feature>
<feature type="domain" description="Flavodoxin-like" evidence="10">
    <location>
        <begin position="34"/>
        <end position="178"/>
    </location>
</feature>
<comment type="similarity">
    <text evidence="9">Belongs to the NADPH-dependent diflavin oxidoreductase NDOR1 family.</text>
</comment>
<dbReference type="Gene3D" id="1.20.990.10">
    <property type="entry name" value="NADPH-cytochrome p450 Reductase, Chain A, domain 3"/>
    <property type="match status" value="1"/>
</dbReference>
<dbReference type="InterPro" id="IPR003097">
    <property type="entry name" value="CysJ-like_FAD-binding"/>
</dbReference>
<feature type="binding site" evidence="9">
    <location>
        <position position="540"/>
    </location>
    <ligand>
        <name>NADP(+)</name>
        <dbReference type="ChEBI" id="CHEBI:58349"/>
    </ligand>
</feature>
<organism evidence="12 13">
    <name type="scientific">Linnemannia gamsii</name>
    <dbReference type="NCBI Taxonomy" id="64522"/>
    <lineage>
        <taxon>Eukaryota</taxon>
        <taxon>Fungi</taxon>
        <taxon>Fungi incertae sedis</taxon>
        <taxon>Mucoromycota</taxon>
        <taxon>Mortierellomycotina</taxon>
        <taxon>Mortierellomycetes</taxon>
        <taxon>Mortierellales</taxon>
        <taxon>Mortierellaceae</taxon>
        <taxon>Linnemannia</taxon>
    </lineage>
</organism>
<dbReference type="PROSITE" id="PS50902">
    <property type="entry name" value="FLAVODOXIN_LIKE"/>
    <property type="match status" value="1"/>
</dbReference>
<keyword evidence="5 9" id="KW-0288">FMN</keyword>
<reference evidence="12" key="1">
    <citation type="journal article" date="2020" name="Fungal Divers.">
        <title>Resolving the Mortierellaceae phylogeny through synthesis of multi-gene phylogenetics and phylogenomics.</title>
        <authorList>
            <person name="Vandepol N."/>
            <person name="Liber J."/>
            <person name="Desiro A."/>
            <person name="Na H."/>
            <person name="Kennedy M."/>
            <person name="Barry K."/>
            <person name="Grigoriev I.V."/>
            <person name="Miller A.N."/>
            <person name="O'Donnell K."/>
            <person name="Stajich J.E."/>
            <person name="Bonito G."/>
        </authorList>
    </citation>
    <scope>NUCLEOTIDE SEQUENCE</scope>
    <source>
        <strain evidence="12">NVP60</strain>
    </source>
</reference>
<dbReference type="Proteomes" id="UP000823405">
    <property type="component" value="Unassembled WGS sequence"/>
</dbReference>
<keyword evidence="13" id="KW-1185">Reference proteome</keyword>
<protein>
    <recommendedName>
        <fullName evidence="9">NADPH-dependent diflavin oxidoreductase 1</fullName>
        <ecNumber evidence="9">1.18.1.-</ecNumber>
    </recommendedName>
    <alternativeName>
        <fullName evidence="9">NADPH-dependent FMN and FAD-containing oxidoreductase</fullName>
    </alternativeName>
</protein>
<dbReference type="PANTHER" id="PTHR19384">
    <property type="entry name" value="NITRIC OXIDE SYNTHASE-RELATED"/>
    <property type="match status" value="1"/>
</dbReference>
<proteinExistence type="inferred from homology"/>
<evidence type="ECO:0000256" key="1">
    <source>
        <dbReference type="ARBA" id="ARBA00001917"/>
    </source>
</evidence>
<dbReference type="PANTHER" id="PTHR19384:SF10">
    <property type="entry name" value="NADPH-DEPENDENT DIFLAVIN OXIDOREDUCTASE 1"/>
    <property type="match status" value="1"/>
</dbReference>
<feature type="binding site" evidence="9">
    <location>
        <position position="677"/>
    </location>
    <ligand>
        <name>FAD</name>
        <dbReference type="ChEBI" id="CHEBI:57692"/>
    </ligand>
</feature>
<dbReference type="GO" id="GO:0160246">
    <property type="term" value="F:NADPH-iron-sulfur [2Fe-2S] protein oxidoreductase activity"/>
    <property type="evidence" value="ECO:0007669"/>
    <property type="project" value="InterPro"/>
</dbReference>
<dbReference type="Pfam" id="PF00175">
    <property type="entry name" value="NAD_binding_1"/>
    <property type="match status" value="1"/>
</dbReference>
<dbReference type="EC" id="1.18.1.-" evidence="9"/>
<dbReference type="SUPFAM" id="SSF52218">
    <property type="entry name" value="Flavoproteins"/>
    <property type="match status" value="1"/>
</dbReference>
<dbReference type="Pfam" id="PF00258">
    <property type="entry name" value="Flavodoxin_1"/>
    <property type="match status" value="1"/>
</dbReference>
<comment type="function">
    <text evidence="9">NADPH-dependent reductase which is a central component of the cytosolic iron-sulfur (Fe-S) protein assembly (CIA) machinery. Transfers electrons from NADPH via its FAD and FMN prosthetic groups to the [2Fe-2S] cluster of DRE2, another key component of the CIA machinery. In turn, this reduced cluster provides electrons for assembly of cytosolic iron-sulfur cluster proteins. Positively controls H(2)O(2)-induced cell death.</text>
</comment>
<evidence type="ECO:0000313" key="13">
    <source>
        <dbReference type="Proteomes" id="UP000823405"/>
    </source>
</evidence>
<keyword evidence="6 9" id="KW-0274">FAD</keyword>
<feature type="binding site" evidence="9">
    <location>
        <begin position="602"/>
        <end position="606"/>
    </location>
    <ligand>
        <name>NADP(+)</name>
        <dbReference type="ChEBI" id="CHEBI:58349"/>
    </ligand>
</feature>
<keyword evidence="9" id="KW-0496">Mitochondrion</keyword>
<evidence type="ECO:0000256" key="2">
    <source>
        <dbReference type="ARBA" id="ARBA00001974"/>
    </source>
</evidence>
<feature type="binding site" evidence="9">
    <location>
        <begin position="410"/>
        <end position="413"/>
    </location>
    <ligand>
        <name>FAD</name>
        <dbReference type="ChEBI" id="CHEBI:57692"/>
    </ligand>
</feature>
<dbReference type="GO" id="GO:0005634">
    <property type="term" value="C:nucleus"/>
    <property type="evidence" value="ECO:0007669"/>
    <property type="project" value="UniProtKB-ARBA"/>
</dbReference>
<dbReference type="InterPro" id="IPR039261">
    <property type="entry name" value="FNR_nucleotide-bd"/>
</dbReference>
<feature type="binding site" evidence="9">
    <location>
        <begin position="486"/>
        <end position="489"/>
    </location>
    <ligand>
        <name>FAD</name>
        <dbReference type="ChEBI" id="CHEBI:57692"/>
    </ligand>
</feature>
<comment type="cofactor">
    <cofactor evidence="1 9">
        <name>FMN</name>
        <dbReference type="ChEBI" id="CHEBI:58210"/>
    </cofactor>
</comment>
<keyword evidence="8 9" id="KW-0560">Oxidoreductase</keyword>
<dbReference type="GO" id="GO:0005829">
    <property type="term" value="C:cytosol"/>
    <property type="evidence" value="ECO:0007669"/>
    <property type="project" value="TreeGrafter"/>
</dbReference>
<dbReference type="GO" id="GO:0016226">
    <property type="term" value="P:iron-sulfur cluster assembly"/>
    <property type="evidence" value="ECO:0007669"/>
    <property type="project" value="UniProtKB-UniRule"/>
</dbReference>
<feature type="binding site" evidence="9">
    <location>
        <position position="160"/>
    </location>
    <ligand>
        <name>FMN</name>
        <dbReference type="ChEBI" id="CHEBI:58210"/>
    </ligand>
</feature>
<evidence type="ECO:0000313" key="12">
    <source>
        <dbReference type="EMBL" id="KAG0302530.1"/>
    </source>
</evidence>
<sequence>MSLSTNTPTEEVQQQQPIDAKHLEHIAIHNSRRILFLYGSQTGCAQDVAENAAREARRMHFSATVSAMDDYDRSLLIREQFVVFIASTTGQGEEPDNMKKFWKFLLRKSHPSDALDHMEYTVLGLGDSSYIKFNWPAKKLYKRLMQLGAVPFYEPAYADDQHYLGVDGTLGPWLTGLWKVALEKYPIPPPLKIIPEHVIFKNSFSLVFDPKDIINPENTSHAQQPPLDFNQEPNSYLATLLTKNRITHEKHTQDVRHIELLVNDPVFPGYHPGDVLTMRPRNLAKDVDEFLEYNGWTSIADDPLTIVENLSDHRLPKHIPHRQTIRSLLTNHLNVFTTPRTSFFQLLIHFTSNEDEKDKLREFVSPAGQDDLYSYSHRMKRTIFEVLADFKDVKIPLDYMLDIFPVIMPRSFSIASAPLESVLEQIQVASDASGTSPSNGEAVVQQVTTSNGTVVSGNVDGELQWKIDLCIAIVHYKTKLWKWRSGICTKWLKNLHAADELEAEGTTIKEPSQFWIRIQRGTLKLPKDPSVPLICIGPGTGVAPMRSFLHHRIYAQGATQNVLFFGCRKRERDYHYREEWERFQTEGRLKVFAACSRDQEDKVYVQHLLEQQSALVWTYLHDQKGIILLSGSSNRMPADVTRALERVIAKEGKMSLEDAHAYLGKVEKEGRFQQECWA</sequence>
<dbReference type="SUPFAM" id="SSF63380">
    <property type="entry name" value="Riboflavin synthase domain-like"/>
    <property type="match status" value="1"/>
</dbReference>
<dbReference type="GO" id="GO:0010181">
    <property type="term" value="F:FMN binding"/>
    <property type="evidence" value="ECO:0007669"/>
    <property type="project" value="UniProtKB-UniRule"/>
</dbReference>
<evidence type="ECO:0000256" key="3">
    <source>
        <dbReference type="ARBA" id="ARBA00022490"/>
    </source>
</evidence>
<dbReference type="InterPro" id="IPR017927">
    <property type="entry name" value="FAD-bd_FR_type"/>
</dbReference>
<comment type="subcellular location">
    <subcellularLocation>
        <location evidence="9">Cytoplasm</location>
    </subcellularLocation>
    <subcellularLocation>
        <location evidence="9">Mitochondrion</location>
    </subcellularLocation>
    <text evidence="9">Relocalizes to mitochondria after H(2)O(2) exposure.</text>
</comment>
<keyword evidence="4 9" id="KW-0285">Flavoprotein</keyword>
<feature type="binding site" evidence="9">
    <location>
        <position position="639"/>
    </location>
    <ligand>
        <name>NADP(+)</name>
        <dbReference type="ChEBI" id="CHEBI:58349"/>
    </ligand>
</feature>
<feature type="domain" description="FAD-binding FR-type" evidence="11">
    <location>
        <begin position="233"/>
        <end position="526"/>
    </location>
</feature>
<evidence type="ECO:0000256" key="7">
    <source>
        <dbReference type="ARBA" id="ARBA00022857"/>
    </source>
</evidence>
<dbReference type="InterPro" id="IPR017938">
    <property type="entry name" value="Riboflavin_synthase-like_b-brl"/>
</dbReference>
<dbReference type="PRINTS" id="PR00369">
    <property type="entry name" value="FLAVODOXIN"/>
</dbReference>
<dbReference type="HAMAP" id="MF_03178">
    <property type="entry name" value="NDOR1"/>
    <property type="match status" value="1"/>
</dbReference>
<comment type="caution">
    <text evidence="12">The sequence shown here is derived from an EMBL/GenBank/DDBJ whole genome shotgun (WGS) entry which is preliminary data.</text>
</comment>
<keyword evidence="7 9" id="KW-0521">NADP</keyword>
<dbReference type="Pfam" id="PF00667">
    <property type="entry name" value="FAD_binding_1"/>
    <property type="match status" value="1"/>
</dbReference>
<comment type="catalytic activity">
    <reaction evidence="9">
        <text>2 oxidized [2Fe-2S]-[protein] + NADPH = 2 reduced [2Fe-2S]-[protein] + NADP(+) + H(+)</text>
        <dbReference type="Rhea" id="RHEA:67716"/>
        <dbReference type="Rhea" id="RHEA-COMP:17327"/>
        <dbReference type="Rhea" id="RHEA-COMP:17328"/>
        <dbReference type="ChEBI" id="CHEBI:15378"/>
        <dbReference type="ChEBI" id="CHEBI:33737"/>
        <dbReference type="ChEBI" id="CHEBI:33738"/>
        <dbReference type="ChEBI" id="CHEBI:57783"/>
        <dbReference type="ChEBI" id="CHEBI:58349"/>
    </reaction>
</comment>
<comment type="subunit">
    <text evidence="9">Interacts with DRE2; as part of the cytosolic iron-sulfur (Fe-S) protein assembly (CIA) machinery.</text>
</comment>
<keyword evidence="3 9" id="KW-0963">Cytoplasm</keyword>
<comment type="caution">
    <text evidence="9">Lacks conserved residue(s) required for the propagation of feature annotation.</text>
</comment>
<dbReference type="AlphaFoldDB" id="A0A9P6QV18"/>
<evidence type="ECO:0000256" key="4">
    <source>
        <dbReference type="ARBA" id="ARBA00022630"/>
    </source>
</evidence>
<feature type="binding site" evidence="9">
    <location>
        <begin position="596"/>
        <end position="597"/>
    </location>
    <ligand>
        <name>NADP(+)</name>
        <dbReference type="ChEBI" id="CHEBI:58349"/>
    </ligand>
</feature>
<dbReference type="PRINTS" id="PR00371">
    <property type="entry name" value="FPNCR"/>
</dbReference>
<dbReference type="GO" id="GO:0005739">
    <property type="term" value="C:mitochondrion"/>
    <property type="evidence" value="ECO:0007669"/>
    <property type="project" value="UniProtKB-SubCell"/>
</dbReference>
<dbReference type="FunFam" id="3.40.50.360:FF:000015">
    <property type="entry name" value="NADPH-dependent diflavin oxidoreductase 1"/>
    <property type="match status" value="1"/>
</dbReference>
<dbReference type="InterPro" id="IPR001709">
    <property type="entry name" value="Flavoprot_Pyr_Nucl_cyt_Rdtase"/>
</dbReference>
<evidence type="ECO:0000256" key="9">
    <source>
        <dbReference type="HAMAP-Rule" id="MF_03178"/>
    </source>
</evidence>
<evidence type="ECO:0000259" key="11">
    <source>
        <dbReference type="PROSITE" id="PS51384"/>
    </source>
</evidence>